<dbReference type="NCBIfam" id="TIGR00254">
    <property type="entry name" value="GGDEF"/>
    <property type="match status" value="1"/>
</dbReference>
<protein>
    <recommendedName>
        <fullName evidence="1">GGDEF domain-containing protein</fullName>
    </recommendedName>
</protein>
<dbReference type="Pfam" id="PF00990">
    <property type="entry name" value="GGDEF"/>
    <property type="match status" value="1"/>
</dbReference>
<gene>
    <name evidence="2" type="ORF">MNBD_GAMMA20-685</name>
</gene>
<dbReference type="GO" id="GO:1902201">
    <property type="term" value="P:negative regulation of bacterial-type flagellum-dependent cell motility"/>
    <property type="evidence" value="ECO:0007669"/>
    <property type="project" value="TreeGrafter"/>
</dbReference>
<evidence type="ECO:0000313" key="2">
    <source>
        <dbReference type="EMBL" id="VAX03729.1"/>
    </source>
</evidence>
<dbReference type="InterPro" id="IPR029787">
    <property type="entry name" value="Nucleotide_cyclase"/>
</dbReference>
<sequence>MACQGRLARTMGRPETAVLSYFSYGKPVEHLTLSYDLSPLDAAVELTAQRDLDTLAAAMVRTVSTLQRGFSVCVYALQGDLGNLSAKVVACTDINRVGTYLTALENRPLLRRCIDSQKMADECQTDGGCKRVYPVIEQNQVSGLVSCESTTAAGDTCSIIEKLVAIYANQHTLLNHQQRDGLTGLFNRAALDNWLAKALAPGEIPDRRAIDAANLGCFAIFDIDHFKRINDSLGHLYGDEVLLILAELMRESFRFNDMLFRYGGEEFIAVLTDADLEAAMAVLERFRARVAAHHFPQINQVTLTIGVVEIELRMLPSALIDRADKALYYGKNHGRNQVNAYEWLREGRVLREEAEERQTIELF</sequence>
<dbReference type="PANTHER" id="PTHR45138">
    <property type="entry name" value="REGULATORY COMPONENTS OF SENSORY TRANSDUCTION SYSTEM"/>
    <property type="match status" value="1"/>
</dbReference>
<dbReference type="GO" id="GO:0043709">
    <property type="term" value="P:cell adhesion involved in single-species biofilm formation"/>
    <property type="evidence" value="ECO:0007669"/>
    <property type="project" value="TreeGrafter"/>
</dbReference>
<dbReference type="EMBL" id="UOFU01000347">
    <property type="protein sequence ID" value="VAX03729.1"/>
    <property type="molecule type" value="Genomic_DNA"/>
</dbReference>
<dbReference type="SUPFAM" id="SSF55073">
    <property type="entry name" value="Nucleotide cyclase"/>
    <property type="match status" value="1"/>
</dbReference>
<dbReference type="AlphaFoldDB" id="A0A3B1ACZ2"/>
<dbReference type="InterPro" id="IPR043128">
    <property type="entry name" value="Rev_trsase/Diguanyl_cyclase"/>
</dbReference>
<dbReference type="Gene3D" id="3.30.70.270">
    <property type="match status" value="1"/>
</dbReference>
<dbReference type="GO" id="GO:0052621">
    <property type="term" value="F:diguanylate cyclase activity"/>
    <property type="evidence" value="ECO:0007669"/>
    <property type="project" value="TreeGrafter"/>
</dbReference>
<dbReference type="SMART" id="SM00267">
    <property type="entry name" value="GGDEF"/>
    <property type="match status" value="1"/>
</dbReference>
<accession>A0A3B1ACZ2</accession>
<feature type="domain" description="GGDEF" evidence="1">
    <location>
        <begin position="214"/>
        <end position="343"/>
    </location>
</feature>
<dbReference type="PANTHER" id="PTHR45138:SF9">
    <property type="entry name" value="DIGUANYLATE CYCLASE DGCM-RELATED"/>
    <property type="match status" value="1"/>
</dbReference>
<dbReference type="FunFam" id="3.30.70.270:FF:000001">
    <property type="entry name" value="Diguanylate cyclase domain protein"/>
    <property type="match status" value="1"/>
</dbReference>
<evidence type="ECO:0000259" key="1">
    <source>
        <dbReference type="PROSITE" id="PS50887"/>
    </source>
</evidence>
<dbReference type="InterPro" id="IPR000160">
    <property type="entry name" value="GGDEF_dom"/>
</dbReference>
<dbReference type="CDD" id="cd01949">
    <property type="entry name" value="GGDEF"/>
    <property type="match status" value="1"/>
</dbReference>
<name>A0A3B1ACZ2_9ZZZZ</name>
<dbReference type="PROSITE" id="PS50887">
    <property type="entry name" value="GGDEF"/>
    <property type="match status" value="1"/>
</dbReference>
<reference evidence="2" key="1">
    <citation type="submission" date="2018-06" db="EMBL/GenBank/DDBJ databases">
        <authorList>
            <person name="Zhirakovskaya E."/>
        </authorList>
    </citation>
    <scope>NUCLEOTIDE SEQUENCE</scope>
</reference>
<organism evidence="2">
    <name type="scientific">hydrothermal vent metagenome</name>
    <dbReference type="NCBI Taxonomy" id="652676"/>
    <lineage>
        <taxon>unclassified sequences</taxon>
        <taxon>metagenomes</taxon>
        <taxon>ecological metagenomes</taxon>
    </lineage>
</organism>
<dbReference type="GO" id="GO:0005886">
    <property type="term" value="C:plasma membrane"/>
    <property type="evidence" value="ECO:0007669"/>
    <property type="project" value="TreeGrafter"/>
</dbReference>
<dbReference type="InterPro" id="IPR050469">
    <property type="entry name" value="Diguanylate_Cyclase"/>
</dbReference>
<proteinExistence type="predicted"/>